<gene>
    <name evidence="2" type="ORF">OBBRIDRAFT_173310</name>
</gene>
<keyword evidence="1" id="KW-0732">Signal</keyword>
<evidence type="ECO:0000313" key="2">
    <source>
        <dbReference type="EMBL" id="OCH87243.1"/>
    </source>
</evidence>
<dbReference type="Proteomes" id="UP000250043">
    <property type="component" value="Unassembled WGS sequence"/>
</dbReference>
<reference evidence="2 3" key="1">
    <citation type="submission" date="2016-07" db="EMBL/GenBank/DDBJ databases">
        <title>Draft genome of the white-rot fungus Obba rivulosa 3A-2.</title>
        <authorList>
            <consortium name="DOE Joint Genome Institute"/>
            <person name="Miettinen O."/>
            <person name="Riley R."/>
            <person name="Acob R."/>
            <person name="Barry K."/>
            <person name="Cullen D."/>
            <person name="De Vries R."/>
            <person name="Hainaut M."/>
            <person name="Hatakka A."/>
            <person name="Henrissat B."/>
            <person name="Hilden K."/>
            <person name="Kuo R."/>
            <person name="Labutti K."/>
            <person name="Lipzen A."/>
            <person name="Makela M.R."/>
            <person name="Sandor L."/>
            <person name="Spatafora J.W."/>
            <person name="Grigoriev I.V."/>
            <person name="Hibbett D.S."/>
        </authorList>
    </citation>
    <scope>NUCLEOTIDE SEQUENCE [LARGE SCALE GENOMIC DNA]</scope>
    <source>
        <strain evidence="2 3">3A-2</strain>
    </source>
</reference>
<sequence length="159" mass="16824">MGATWPRLAALTLCLGGSTGVSTAAFADFARQCPVLTLLELPNIQVPSADLSYSDGASVRAHPLKRMAVRTYSGDPGRFAAFSENLFPDVALTHLEYDDEDILEALDACLSMRDVVADELAACEAGICAADIAPQADLLPRAGARQADKKAVYRPIGVD</sequence>
<feature type="chain" id="PRO_5034992480" evidence="1">
    <location>
        <begin position="21"/>
        <end position="159"/>
    </location>
</feature>
<evidence type="ECO:0000256" key="1">
    <source>
        <dbReference type="SAM" id="SignalP"/>
    </source>
</evidence>
<feature type="signal peptide" evidence="1">
    <location>
        <begin position="1"/>
        <end position="20"/>
    </location>
</feature>
<evidence type="ECO:0000313" key="3">
    <source>
        <dbReference type="Proteomes" id="UP000250043"/>
    </source>
</evidence>
<dbReference type="AlphaFoldDB" id="A0A8E2AM78"/>
<name>A0A8E2AM78_9APHY</name>
<keyword evidence="3" id="KW-1185">Reference proteome</keyword>
<protein>
    <submittedName>
        <fullName evidence="2">Uncharacterized protein</fullName>
    </submittedName>
</protein>
<dbReference type="EMBL" id="KV722493">
    <property type="protein sequence ID" value="OCH87243.1"/>
    <property type="molecule type" value="Genomic_DNA"/>
</dbReference>
<proteinExistence type="predicted"/>
<organism evidence="2 3">
    <name type="scientific">Obba rivulosa</name>
    <dbReference type="NCBI Taxonomy" id="1052685"/>
    <lineage>
        <taxon>Eukaryota</taxon>
        <taxon>Fungi</taxon>
        <taxon>Dikarya</taxon>
        <taxon>Basidiomycota</taxon>
        <taxon>Agaricomycotina</taxon>
        <taxon>Agaricomycetes</taxon>
        <taxon>Polyporales</taxon>
        <taxon>Gelatoporiaceae</taxon>
        <taxon>Obba</taxon>
    </lineage>
</organism>
<accession>A0A8E2AM78</accession>